<proteinExistence type="predicted"/>
<protein>
    <submittedName>
        <fullName evidence="1">Uncharacterized protein</fullName>
    </submittedName>
</protein>
<dbReference type="EMBL" id="WTPW01000097">
    <property type="protein sequence ID" value="KAF0548416.1"/>
    <property type="molecule type" value="Genomic_DNA"/>
</dbReference>
<organism evidence="1 2">
    <name type="scientific">Gigaspora margarita</name>
    <dbReference type="NCBI Taxonomy" id="4874"/>
    <lineage>
        <taxon>Eukaryota</taxon>
        <taxon>Fungi</taxon>
        <taxon>Fungi incertae sedis</taxon>
        <taxon>Mucoromycota</taxon>
        <taxon>Glomeromycotina</taxon>
        <taxon>Glomeromycetes</taxon>
        <taxon>Diversisporales</taxon>
        <taxon>Gigasporaceae</taxon>
        <taxon>Gigaspora</taxon>
    </lineage>
</organism>
<gene>
    <name evidence="1" type="ORF">F8M41_026122</name>
</gene>
<reference evidence="1 2" key="1">
    <citation type="journal article" date="2019" name="Environ. Microbiol.">
        <title>At the nexus of three kingdoms: the genome of the mycorrhizal fungus Gigaspora margarita provides insights into plant, endobacterial and fungal interactions.</title>
        <authorList>
            <person name="Venice F."/>
            <person name="Ghignone S."/>
            <person name="Salvioli di Fossalunga A."/>
            <person name="Amselem J."/>
            <person name="Novero M."/>
            <person name="Xianan X."/>
            <person name="Sedzielewska Toro K."/>
            <person name="Morin E."/>
            <person name="Lipzen A."/>
            <person name="Grigoriev I.V."/>
            <person name="Henrissat B."/>
            <person name="Martin F.M."/>
            <person name="Bonfante P."/>
        </authorList>
    </citation>
    <scope>NUCLEOTIDE SEQUENCE [LARGE SCALE GENOMIC DNA]</scope>
    <source>
        <strain evidence="1 2">BEG34</strain>
    </source>
</reference>
<evidence type="ECO:0000313" key="2">
    <source>
        <dbReference type="Proteomes" id="UP000439903"/>
    </source>
</evidence>
<dbReference type="Proteomes" id="UP000439903">
    <property type="component" value="Unassembled WGS sequence"/>
</dbReference>
<sequence length="180" mass="21293">MPRISDRNIDLHGQNKLLIFLIQSKWLNPKSKILVKDLREFLHTISNQPKTSVGFLVSSVELGDNARIELENSPIKERICVCFYYEIVDKIFEYARVLKEKQDKLLKSKLKKGKEKPMSLKLRTNLFENKIKESKKNFKVKLKNLKAKLLISKKRLKFKIRTLRKRLITNSENLKNKIKK</sequence>
<evidence type="ECO:0000313" key="1">
    <source>
        <dbReference type="EMBL" id="KAF0548416.1"/>
    </source>
</evidence>
<name>A0A8H4AZU9_GIGMA</name>
<accession>A0A8H4AZU9</accession>
<comment type="caution">
    <text evidence="1">The sequence shown here is derived from an EMBL/GenBank/DDBJ whole genome shotgun (WGS) entry which is preliminary data.</text>
</comment>
<dbReference type="OrthoDB" id="2445007at2759"/>
<dbReference type="AlphaFoldDB" id="A0A8H4AZU9"/>
<keyword evidence="2" id="KW-1185">Reference proteome</keyword>